<proteinExistence type="predicted"/>
<evidence type="ECO:0000313" key="2">
    <source>
        <dbReference type="EMBL" id="VDO27994.1"/>
    </source>
</evidence>
<keyword evidence="3" id="KW-1185">Reference proteome</keyword>
<evidence type="ECO:0000313" key="4">
    <source>
        <dbReference type="WBParaSite" id="OFLC_0000103801-mRNA-1"/>
    </source>
</evidence>
<evidence type="ECO:0000256" key="1">
    <source>
        <dbReference type="SAM" id="MobiDB-lite"/>
    </source>
</evidence>
<evidence type="ECO:0000313" key="3">
    <source>
        <dbReference type="Proteomes" id="UP000267606"/>
    </source>
</evidence>
<dbReference type="STRING" id="387005.A0A183H0M9"/>
<dbReference type="Proteomes" id="UP000267606">
    <property type="component" value="Unassembled WGS sequence"/>
</dbReference>
<organism evidence="4">
    <name type="scientific">Onchocerca flexuosa</name>
    <dbReference type="NCBI Taxonomy" id="387005"/>
    <lineage>
        <taxon>Eukaryota</taxon>
        <taxon>Metazoa</taxon>
        <taxon>Ecdysozoa</taxon>
        <taxon>Nematoda</taxon>
        <taxon>Chromadorea</taxon>
        <taxon>Rhabditida</taxon>
        <taxon>Spirurina</taxon>
        <taxon>Spiruromorpha</taxon>
        <taxon>Filarioidea</taxon>
        <taxon>Onchocercidae</taxon>
        <taxon>Onchocerca</taxon>
    </lineage>
</organism>
<reference evidence="4" key="1">
    <citation type="submission" date="2016-06" db="UniProtKB">
        <authorList>
            <consortium name="WormBaseParasite"/>
        </authorList>
    </citation>
    <scope>IDENTIFICATION</scope>
</reference>
<gene>
    <name evidence="2" type="ORF">OFLC_LOCUS1039</name>
</gene>
<name>A0A183H0M9_9BILA</name>
<dbReference type="AlphaFoldDB" id="A0A183H0M9"/>
<reference evidence="2 3" key="2">
    <citation type="submission" date="2018-11" db="EMBL/GenBank/DDBJ databases">
        <authorList>
            <consortium name="Pathogen Informatics"/>
        </authorList>
    </citation>
    <scope>NUCLEOTIDE SEQUENCE [LARGE SCALE GENOMIC DNA]</scope>
</reference>
<accession>A0A183H0M9</accession>
<dbReference type="EMBL" id="UZAJ01000442">
    <property type="protein sequence ID" value="VDO27994.1"/>
    <property type="molecule type" value="Genomic_DNA"/>
</dbReference>
<sequence>METKSVSRQDFSPKKGERYAAKKPCDSDILFGDCSFRTETHSQTQEQQKQDGSIMEMKKKYCNAVDTENLKATPELIVYDIAEHNRAFAKNGATAYTETFYEGVPAEDVRRVILRENHELKLPENHLEDQSFQVSCEIPTASTTQIQMTSTKLQESMLWQNGQIKAESQYNTDFVPKLKSCPAGELIASIAKNHSSTEHFEFYRILGGHHFYEPKVDNVQKT</sequence>
<dbReference type="WBParaSite" id="OFLC_0000103801-mRNA-1">
    <property type="protein sequence ID" value="OFLC_0000103801-mRNA-1"/>
    <property type="gene ID" value="OFLC_0000103801"/>
</dbReference>
<protein>
    <submittedName>
        <fullName evidence="4">BB_PF domain-containing protein</fullName>
    </submittedName>
</protein>
<feature type="region of interest" description="Disordered" evidence="1">
    <location>
        <begin position="1"/>
        <end position="21"/>
    </location>
</feature>